<accession>A0ABP9B736</accession>
<sequence>MLEIDRLRAEPIELMQRSADSILEGLDPEQRRVATEISGPMCVLAGAGTGKTRAITHRIAYGIAIGRYNPRSVLALTFTTRAAEEMKVRLRALGAVGVVARTFHSAALAQLKYFWPQAIGGSTPEILKNKAQFIIESARRLGLGTDRAIVRDLAAEIEWAKVSMLTPDTLMPNLAHRELPADITPIDMVRLFRTYEELKDERNVIDFEDILLLTIAIIEENPQIAAQIHQQYRHFVVDEYQDVSPLQQRLLDAWLGQRDDICVVGDASQTIYSFAGATSRHLLDFPRRFEGATVVKLIRAYRSTPQVVQLANRLLAARRVQPDSTRFSWAPPLELKSQRPGGPEAAWFGYADDEQEAAGIAEDIRDYIEKDGVPAAEIAVLYRTNGQSAALEQALNDAGIKYQLRGAEKFFDRAEVRAALSMLQGAAKGADSAESVPELVRDNLKSLGWSEKAPERSGQVRQRWESLETLVALADRLTHEREQQRQQATTNDAAELPPELTIYEFVAVLFQRSTQRDAPSMNGVTLASLHSAKGLEWDAVFLCGLNEGLMPISFAKTSDAVDEERRLFYVGITRARKYLTFTWSRSRTPGGRSGRQRSRFINDIAPKGV</sequence>
<keyword evidence="15" id="KW-1185">Reference proteome</keyword>
<comment type="caution">
    <text evidence="14">The sequence shown here is derived from an EMBL/GenBank/DDBJ whole genome shotgun (WGS) entry which is preliminary data.</text>
</comment>
<evidence type="ECO:0000256" key="4">
    <source>
        <dbReference type="ARBA" id="ARBA00022806"/>
    </source>
</evidence>
<evidence type="ECO:0000259" key="13">
    <source>
        <dbReference type="PROSITE" id="PS51217"/>
    </source>
</evidence>
<dbReference type="InterPro" id="IPR013986">
    <property type="entry name" value="DExx_box_DNA_helicase_dom_sf"/>
</dbReference>
<proteinExistence type="inferred from homology"/>
<evidence type="ECO:0000256" key="11">
    <source>
        <dbReference type="SAM" id="MobiDB-lite"/>
    </source>
</evidence>
<evidence type="ECO:0000313" key="14">
    <source>
        <dbReference type="EMBL" id="GAA4791182.1"/>
    </source>
</evidence>
<dbReference type="InterPro" id="IPR027417">
    <property type="entry name" value="P-loop_NTPase"/>
</dbReference>
<dbReference type="InterPro" id="IPR000212">
    <property type="entry name" value="DNA_helicase_UvrD/REP"/>
</dbReference>
<evidence type="ECO:0000256" key="1">
    <source>
        <dbReference type="ARBA" id="ARBA00009922"/>
    </source>
</evidence>
<dbReference type="Proteomes" id="UP001500187">
    <property type="component" value="Unassembled WGS sequence"/>
</dbReference>
<dbReference type="PROSITE" id="PS51217">
    <property type="entry name" value="UVRD_HELICASE_CTER"/>
    <property type="match status" value="1"/>
</dbReference>
<evidence type="ECO:0000256" key="7">
    <source>
        <dbReference type="ARBA" id="ARBA00034617"/>
    </source>
</evidence>
<dbReference type="PANTHER" id="PTHR11070:SF69">
    <property type="entry name" value="ATP-DEPENDENT DNA HELICASE UVRD2"/>
    <property type="match status" value="1"/>
</dbReference>
<feature type="region of interest" description="Disordered" evidence="11">
    <location>
        <begin position="588"/>
        <end position="609"/>
    </location>
</feature>
<protein>
    <recommendedName>
        <fullName evidence="8">DNA 3'-5' helicase</fullName>
        <ecNumber evidence="8">5.6.2.4</ecNumber>
    </recommendedName>
</protein>
<keyword evidence="6" id="KW-0413">Isomerase</keyword>
<dbReference type="PANTHER" id="PTHR11070">
    <property type="entry name" value="UVRD / RECB / PCRA DNA HELICASE FAMILY MEMBER"/>
    <property type="match status" value="1"/>
</dbReference>
<evidence type="ECO:0000256" key="3">
    <source>
        <dbReference type="ARBA" id="ARBA00022801"/>
    </source>
</evidence>
<feature type="binding site" evidence="10">
    <location>
        <begin position="45"/>
        <end position="52"/>
    </location>
    <ligand>
        <name>ATP</name>
        <dbReference type="ChEBI" id="CHEBI:30616"/>
    </ligand>
</feature>
<comment type="catalytic activity">
    <reaction evidence="9">
        <text>ATP + H2O = ADP + phosphate + H(+)</text>
        <dbReference type="Rhea" id="RHEA:13065"/>
        <dbReference type="ChEBI" id="CHEBI:15377"/>
        <dbReference type="ChEBI" id="CHEBI:15378"/>
        <dbReference type="ChEBI" id="CHEBI:30616"/>
        <dbReference type="ChEBI" id="CHEBI:43474"/>
        <dbReference type="ChEBI" id="CHEBI:456216"/>
        <dbReference type="EC" id="5.6.2.4"/>
    </reaction>
</comment>
<reference evidence="15" key="1">
    <citation type="journal article" date="2019" name="Int. J. Syst. Evol. Microbiol.">
        <title>The Global Catalogue of Microorganisms (GCM) 10K type strain sequencing project: providing services to taxonomists for standard genome sequencing and annotation.</title>
        <authorList>
            <consortium name="The Broad Institute Genomics Platform"/>
            <consortium name="The Broad Institute Genome Sequencing Center for Infectious Disease"/>
            <person name="Wu L."/>
            <person name="Ma J."/>
        </authorList>
    </citation>
    <scope>NUCLEOTIDE SEQUENCE [LARGE SCALE GENOMIC DNA]</scope>
    <source>
        <strain evidence="15">JCM 18541</strain>
    </source>
</reference>
<evidence type="ECO:0000313" key="15">
    <source>
        <dbReference type="Proteomes" id="UP001500187"/>
    </source>
</evidence>
<evidence type="ECO:0000256" key="6">
    <source>
        <dbReference type="ARBA" id="ARBA00023235"/>
    </source>
</evidence>
<dbReference type="EMBL" id="BAABKP010000001">
    <property type="protein sequence ID" value="GAA4791182.1"/>
    <property type="molecule type" value="Genomic_DNA"/>
</dbReference>
<keyword evidence="4 10" id="KW-0347">Helicase</keyword>
<dbReference type="Pfam" id="PF13361">
    <property type="entry name" value="UvrD_C"/>
    <property type="match status" value="2"/>
</dbReference>
<dbReference type="InterPro" id="IPR014016">
    <property type="entry name" value="UvrD-like_ATP-bd"/>
</dbReference>
<organism evidence="14 15">
    <name type="scientific">Rothia endophytica</name>
    <dbReference type="NCBI Taxonomy" id="1324766"/>
    <lineage>
        <taxon>Bacteria</taxon>
        <taxon>Bacillati</taxon>
        <taxon>Actinomycetota</taxon>
        <taxon>Actinomycetes</taxon>
        <taxon>Micrococcales</taxon>
        <taxon>Micrococcaceae</taxon>
        <taxon>Rothia</taxon>
    </lineage>
</organism>
<dbReference type="InterPro" id="IPR014017">
    <property type="entry name" value="DNA_helicase_UvrD-like_C"/>
</dbReference>
<dbReference type="EC" id="5.6.2.4" evidence="8"/>
<keyword evidence="3 10" id="KW-0378">Hydrolase</keyword>
<feature type="domain" description="UvrD-like helicase ATP-binding" evidence="12">
    <location>
        <begin position="24"/>
        <end position="304"/>
    </location>
</feature>
<evidence type="ECO:0000256" key="8">
    <source>
        <dbReference type="ARBA" id="ARBA00034808"/>
    </source>
</evidence>
<dbReference type="GO" id="GO:0004386">
    <property type="term" value="F:helicase activity"/>
    <property type="evidence" value="ECO:0007669"/>
    <property type="project" value="UniProtKB-KW"/>
</dbReference>
<comment type="catalytic activity">
    <reaction evidence="7">
        <text>Couples ATP hydrolysis with the unwinding of duplex DNA by translocating in the 3'-5' direction.</text>
        <dbReference type="EC" id="5.6.2.4"/>
    </reaction>
</comment>
<evidence type="ECO:0000256" key="5">
    <source>
        <dbReference type="ARBA" id="ARBA00022840"/>
    </source>
</evidence>
<dbReference type="Gene3D" id="1.10.10.160">
    <property type="match status" value="1"/>
</dbReference>
<dbReference type="Gene3D" id="3.40.50.300">
    <property type="entry name" value="P-loop containing nucleotide triphosphate hydrolases"/>
    <property type="match status" value="3"/>
</dbReference>
<evidence type="ECO:0000259" key="12">
    <source>
        <dbReference type="PROSITE" id="PS51198"/>
    </source>
</evidence>
<dbReference type="Pfam" id="PF00580">
    <property type="entry name" value="UvrD-helicase"/>
    <property type="match status" value="1"/>
</dbReference>
<feature type="domain" description="UvrD-like helicase C-terminal" evidence="13">
    <location>
        <begin position="305"/>
        <end position="534"/>
    </location>
</feature>
<evidence type="ECO:0000256" key="2">
    <source>
        <dbReference type="ARBA" id="ARBA00022741"/>
    </source>
</evidence>
<dbReference type="CDD" id="cd17932">
    <property type="entry name" value="DEXQc_UvrD"/>
    <property type="match status" value="1"/>
</dbReference>
<gene>
    <name evidence="14" type="ORF">GCM10023352_06590</name>
</gene>
<dbReference type="CDD" id="cd18807">
    <property type="entry name" value="SF1_C_UvrD"/>
    <property type="match status" value="1"/>
</dbReference>
<dbReference type="PROSITE" id="PS51198">
    <property type="entry name" value="UVRD_HELICASE_ATP_BIND"/>
    <property type="match status" value="1"/>
</dbReference>
<dbReference type="SUPFAM" id="SSF52540">
    <property type="entry name" value="P-loop containing nucleoside triphosphate hydrolases"/>
    <property type="match status" value="1"/>
</dbReference>
<keyword evidence="2 10" id="KW-0547">Nucleotide-binding</keyword>
<evidence type="ECO:0000256" key="10">
    <source>
        <dbReference type="PROSITE-ProRule" id="PRU00560"/>
    </source>
</evidence>
<keyword evidence="5 10" id="KW-0067">ATP-binding</keyword>
<name>A0ABP9B736_9MICC</name>
<comment type="similarity">
    <text evidence="1">Belongs to the helicase family. UvrD subfamily.</text>
</comment>
<evidence type="ECO:0000256" key="9">
    <source>
        <dbReference type="ARBA" id="ARBA00048988"/>
    </source>
</evidence>